<sequence length="115" mass="13061">PGEEPEEEQAPARPEGSPPPQQAEEEEGRANLPPPEEEEHLPGEGQAGEQPGDDEPFPPPEPEDVAEERSLRELVSALTRFQEQILERLGVLERQMDQLRIWVQHFQVHRSPPHE</sequence>
<feature type="compositionally biased region" description="Acidic residues" evidence="1">
    <location>
        <begin position="51"/>
        <end position="66"/>
    </location>
</feature>
<reference evidence="2 3" key="1">
    <citation type="journal article" date="2022" name="Gigascience">
        <title>A chromosome-level genome assembly and annotation of the desert horned lizard, Phrynosoma platyrhinos, provides insight into chromosomal rearrangements among reptiles.</title>
        <authorList>
            <person name="Koochekian N."/>
            <person name="Ascanio A."/>
            <person name="Farleigh K."/>
            <person name="Card D.C."/>
            <person name="Schield D.R."/>
            <person name="Castoe T.A."/>
            <person name="Jezkova T."/>
        </authorList>
    </citation>
    <scope>NUCLEOTIDE SEQUENCE [LARGE SCALE GENOMIC DNA]</scope>
    <source>
        <strain evidence="2">NK-2021</strain>
    </source>
</reference>
<feature type="region of interest" description="Disordered" evidence="1">
    <location>
        <begin position="1"/>
        <end position="69"/>
    </location>
</feature>
<keyword evidence="3" id="KW-1185">Reference proteome</keyword>
<proteinExistence type="predicted"/>
<comment type="caution">
    <text evidence="2">The sequence shown here is derived from an EMBL/GenBank/DDBJ whole genome shotgun (WGS) entry which is preliminary data.</text>
</comment>
<evidence type="ECO:0000313" key="2">
    <source>
        <dbReference type="EMBL" id="KAH0623415.1"/>
    </source>
</evidence>
<dbReference type="Proteomes" id="UP000826234">
    <property type="component" value="Unassembled WGS sequence"/>
</dbReference>
<dbReference type="EMBL" id="JAIPUX010002413">
    <property type="protein sequence ID" value="KAH0623415.1"/>
    <property type="molecule type" value="Genomic_DNA"/>
</dbReference>
<organism evidence="2 3">
    <name type="scientific">Phrynosoma platyrhinos</name>
    <name type="common">Desert horned lizard</name>
    <dbReference type="NCBI Taxonomy" id="52577"/>
    <lineage>
        <taxon>Eukaryota</taxon>
        <taxon>Metazoa</taxon>
        <taxon>Chordata</taxon>
        <taxon>Craniata</taxon>
        <taxon>Vertebrata</taxon>
        <taxon>Euteleostomi</taxon>
        <taxon>Lepidosauria</taxon>
        <taxon>Squamata</taxon>
        <taxon>Bifurcata</taxon>
        <taxon>Unidentata</taxon>
        <taxon>Episquamata</taxon>
        <taxon>Toxicofera</taxon>
        <taxon>Iguania</taxon>
        <taxon>Phrynosomatidae</taxon>
        <taxon>Phrynosomatinae</taxon>
        <taxon>Phrynosoma</taxon>
    </lineage>
</organism>
<accession>A0ABQ7T1F8</accession>
<name>A0ABQ7T1F8_PHRPL</name>
<evidence type="ECO:0000256" key="1">
    <source>
        <dbReference type="SAM" id="MobiDB-lite"/>
    </source>
</evidence>
<feature type="non-terminal residue" evidence="2">
    <location>
        <position position="1"/>
    </location>
</feature>
<evidence type="ECO:0000313" key="3">
    <source>
        <dbReference type="Proteomes" id="UP000826234"/>
    </source>
</evidence>
<protein>
    <submittedName>
        <fullName evidence="2">Uncharacterized protein</fullName>
    </submittedName>
</protein>
<gene>
    <name evidence="2" type="ORF">JD844_033890</name>
</gene>